<proteinExistence type="predicted"/>
<dbReference type="EMBL" id="JBBWWQ010000009">
    <property type="protein sequence ID" value="KAK8938811.1"/>
    <property type="molecule type" value="Genomic_DNA"/>
</dbReference>
<gene>
    <name evidence="1" type="ORF">KSP39_PZI011433</name>
</gene>
<dbReference type="Proteomes" id="UP001418222">
    <property type="component" value="Unassembled WGS sequence"/>
</dbReference>
<name>A0AAP0BHU9_9ASPA</name>
<accession>A0AAP0BHU9</accession>
<dbReference type="Pfam" id="PF05910">
    <property type="entry name" value="DUF868"/>
    <property type="match status" value="1"/>
</dbReference>
<organism evidence="1 2">
    <name type="scientific">Platanthera zijinensis</name>
    <dbReference type="NCBI Taxonomy" id="2320716"/>
    <lineage>
        <taxon>Eukaryota</taxon>
        <taxon>Viridiplantae</taxon>
        <taxon>Streptophyta</taxon>
        <taxon>Embryophyta</taxon>
        <taxon>Tracheophyta</taxon>
        <taxon>Spermatophyta</taxon>
        <taxon>Magnoliopsida</taxon>
        <taxon>Liliopsida</taxon>
        <taxon>Asparagales</taxon>
        <taxon>Orchidaceae</taxon>
        <taxon>Orchidoideae</taxon>
        <taxon>Orchideae</taxon>
        <taxon>Orchidinae</taxon>
        <taxon>Platanthera</taxon>
    </lineage>
</organism>
<dbReference type="InterPro" id="IPR008586">
    <property type="entry name" value="DUF868_pln"/>
</dbReference>
<protein>
    <submittedName>
        <fullName evidence="1">Uncharacterized protein</fullName>
    </submittedName>
</protein>
<keyword evidence="2" id="KW-1185">Reference proteome</keyword>
<evidence type="ECO:0000313" key="2">
    <source>
        <dbReference type="Proteomes" id="UP001418222"/>
    </source>
</evidence>
<dbReference type="PANTHER" id="PTHR31972">
    <property type="entry name" value="EXPRESSED PROTEIN"/>
    <property type="match status" value="1"/>
</dbReference>
<evidence type="ECO:0000313" key="1">
    <source>
        <dbReference type="EMBL" id="KAK8938811.1"/>
    </source>
</evidence>
<dbReference type="AlphaFoldDB" id="A0AAP0BHU9"/>
<comment type="caution">
    <text evidence="1">The sequence shown here is derived from an EMBL/GenBank/DDBJ whole genome shotgun (WGS) entry which is preliminary data.</text>
</comment>
<reference evidence="1 2" key="1">
    <citation type="journal article" date="2022" name="Nat. Plants">
        <title>Genomes of leafy and leafless Platanthera orchids illuminate the evolution of mycoheterotrophy.</title>
        <authorList>
            <person name="Li M.H."/>
            <person name="Liu K.W."/>
            <person name="Li Z."/>
            <person name="Lu H.C."/>
            <person name="Ye Q.L."/>
            <person name="Zhang D."/>
            <person name="Wang J.Y."/>
            <person name="Li Y.F."/>
            <person name="Zhong Z.M."/>
            <person name="Liu X."/>
            <person name="Yu X."/>
            <person name="Liu D.K."/>
            <person name="Tu X.D."/>
            <person name="Liu B."/>
            <person name="Hao Y."/>
            <person name="Liao X.Y."/>
            <person name="Jiang Y.T."/>
            <person name="Sun W.H."/>
            <person name="Chen J."/>
            <person name="Chen Y.Q."/>
            <person name="Ai Y."/>
            <person name="Zhai J.W."/>
            <person name="Wu S.S."/>
            <person name="Zhou Z."/>
            <person name="Hsiao Y.Y."/>
            <person name="Wu W.L."/>
            <person name="Chen Y.Y."/>
            <person name="Lin Y.F."/>
            <person name="Hsu J.L."/>
            <person name="Li C.Y."/>
            <person name="Wang Z.W."/>
            <person name="Zhao X."/>
            <person name="Zhong W.Y."/>
            <person name="Ma X.K."/>
            <person name="Ma L."/>
            <person name="Huang J."/>
            <person name="Chen G.Z."/>
            <person name="Huang M.Z."/>
            <person name="Huang L."/>
            <person name="Peng D.H."/>
            <person name="Luo Y.B."/>
            <person name="Zou S.Q."/>
            <person name="Chen S.P."/>
            <person name="Lan S."/>
            <person name="Tsai W.C."/>
            <person name="Van de Peer Y."/>
            <person name="Liu Z.J."/>
        </authorList>
    </citation>
    <scope>NUCLEOTIDE SEQUENCE [LARGE SCALE GENOMIC DNA]</scope>
    <source>
        <strain evidence="1">Lor287</strain>
    </source>
</reference>
<dbReference type="PANTHER" id="PTHR31972:SF48">
    <property type="entry name" value="OS04G0407500 PROTEIN"/>
    <property type="match status" value="1"/>
</dbReference>
<sequence>MRDFAFCFSEQAVKVALTDASCSGRRSSATAAATLGGCGGAGNHNVTDLSIQTASTFLYKVKLSTGKSLLIKLTWLRSNGGPSLSIVVNDFPELIPPWKSKLMTLKKGAHFFPASSPAVALHWDFSAASYGPGPEPIGNFYVAVTVDAEAALLLGDQRSKFLEKFSKEIEVAEFSMVYREEKVVGSVLHSVIRAQFNEGGKYHEITIRCRGGGGFAGEDSELSVSIDDKKVVNVAKLRWNFRGNQTVFIDGLPVDLMWDMHGWWFSGLPENAVFLFRRRSALESRLWLAEQGAVEFSLLIQAFRSPRLL</sequence>